<accession>A0A238YSF7</accession>
<dbReference type="PANTHER" id="PTHR39430">
    <property type="entry name" value="MEMBRANE-ASSOCIATED PROTEASE-RELATED"/>
    <property type="match status" value="1"/>
</dbReference>
<evidence type="ECO:0000256" key="2">
    <source>
        <dbReference type="SAM" id="Phobius"/>
    </source>
</evidence>
<keyword evidence="2" id="KW-0472">Membrane</keyword>
<feature type="transmembrane region" description="Helical" evidence="2">
    <location>
        <begin position="106"/>
        <end position="123"/>
    </location>
</feature>
<name>A0A238YSF7_9ACTN</name>
<feature type="region of interest" description="Disordered" evidence="1">
    <location>
        <begin position="264"/>
        <end position="285"/>
    </location>
</feature>
<keyword evidence="2" id="KW-0812">Transmembrane</keyword>
<feature type="transmembrane region" description="Helical" evidence="2">
    <location>
        <begin position="135"/>
        <end position="155"/>
    </location>
</feature>
<organism evidence="4 5">
    <name type="scientific">Actinoplanes regularis</name>
    <dbReference type="NCBI Taxonomy" id="52697"/>
    <lineage>
        <taxon>Bacteria</taxon>
        <taxon>Bacillati</taxon>
        <taxon>Actinomycetota</taxon>
        <taxon>Actinomycetes</taxon>
        <taxon>Micromonosporales</taxon>
        <taxon>Micromonosporaceae</taxon>
        <taxon>Actinoplanes</taxon>
    </lineage>
</organism>
<dbReference type="Pfam" id="PF02517">
    <property type="entry name" value="Rce1-like"/>
    <property type="match status" value="1"/>
</dbReference>
<feature type="transmembrane region" description="Helical" evidence="2">
    <location>
        <begin position="236"/>
        <end position="255"/>
    </location>
</feature>
<gene>
    <name evidence="4" type="ORF">SAMN06264365_105129</name>
</gene>
<evidence type="ECO:0000313" key="5">
    <source>
        <dbReference type="Proteomes" id="UP000198415"/>
    </source>
</evidence>
<reference evidence="4 5" key="1">
    <citation type="submission" date="2017-06" db="EMBL/GenBank/DDBJ databases">
        <authorList>
            <person name="Kim H.J."/>
            <person name="Triplett B.A."/>
        </authorList>
    </citation>
    <scope>NUCLEOTIDE SEQUENCE [LARGE SCALE GENOMIC DNA]</scope>
    <source>
        <strain evidence="4 5">DSM 43151</strain>
    </source>
</reference>
<proteinExistence type="predicted"/>
<dbReference type="GO" id="GO:0004175">
    <property type="term" value="F:endopeptidase activity"/>
    <property type="evidence" value="ECO:0007669"/>
    <property type="project" value="UniProtKB-ARBA"/>
</dbReference>
<evidence type="ECO:0000313" key="4">
    <source>
        <dbReference type="EMBL" id="SNR73758.1"/>
    </source>
</evidence>
<protein>
    <recommendedName>
        <fullName evidence="3">CAAX prenyl protease 2/Lysostaphin resistance protein A-like domain-containing protein</fullName>
    </recommendedName>
</protein>
<dbReference type="AlphaFoldDB" id="A0A238YSF7"/>
<dbReference type="GO" id="GO:0080120">
    <property type="term" value="P:CAAX-box protein maturation"/>
    <property type="evidence" value="ECO:0007669"/>
    <property type="project" value="UniProtKB-ARBA"/>
</dbReference>
<dbReference type="InterPro" id="IPR003675">
    <property type="entry name" value="Rce1/LyrA-like_dom"/>
</dbReference>
<feature type="transmembrane region" description="Helical" evidence="2">
    <location>
        <begin position="70"/>
        <end position="94"/>
    </location>
</feature>
<feature type="domain" description="CAAX prenyl protease 2/Lysostaphin resistance protein A-like" evidence="3">
    <location>
        <begin position="106"/>
        <end position="197"/>
    </location>
</feature>
<sequence>MRFIIQLVTVVAASFLAGQAVRLADGNVWLSLSVGVLASVFLTAAYYGVVRVTEKRTVTELARQGAASGLIRGTLLGVVIFAAVIGVIAVSGGYRILGLGDDPGNAIGLIGFMAAAATTEELIFRGVLFRHLEKVTGTGLALLVSALVFGGVHLLNQDATLWGALCVAIAGGGIMTSAYVATRSLWLPIGLHFGWNYAQSAIFGSEVSGNGVQQAVLNSESTGNALVSGGQFGPEASIFTVLAGVLVTAAFLVLARRRGNLMPRRRGAEPTGLTRAAEPASKIDR</sequence>
<dbReference type="Proteomes" id="UP000198415">
    <property type="component" value="Unassembled WGS sequence"/>
</dbReference>
<evidence type="ECO:0000259" key="3">
    <source>
        <dbReference type="Pfam" id="PF02517"/>
    </source>
</evidence>
<dbReference type="OrthoDB" id="193898at2"/>
<keyword evidence="2" id="KW-1133">Transmembrane helix</keyword>
<dbReference type="PANTHER" id="PTHR39430:SF1">
    <property type="entry name" value="PROTEASE"/>
    <property type="match status" value="1"/>
</dbReference>
<evidence type="ECO:0000256" key="1">
    <source>
        <dbReference type="SAM" id="MobiDB-lite"/>
    </source>
</evidence>
<dbReference type="EMBL" id="FZNR01000005">
    <property type="protein sequence ID" value="SNR73758.1"/>
    <property type="molecule type" value="Genomic_DNA"/>
</dbReference>
<feature type="transmembrane region" description="Helical" evidence="2">
    <location>
        <begin position="28"/>
        <end position="49"/>
    </location>
</feature>
<keyword evidence="5" id="KW-1185">Reference proteome</keyword>
<feature type="transmembrane region" description="Helical" evidence="2">
    <location>
        <begin position="161"/>
        <end position="181"/>
    </location>
</feature>
<dbReference type="RefSeq" id="WP_089293838.1">
    <property type="nucleotide sequence ID" value="NZ_BOMU01000035.1"/>
</dbReference>